<feature type="signal peptide" evidence="1">
    <location>
        <begin position="1"/>
        <end position="19"/>
    </location>
</feature>
<dbReference type="EMBL" id="JAPFRF010000019">
    <property type="protein sequence ID" value="KAJ7307480.1"/>
    <property type="molecule type" value="Genomic_DNA"/>
</dbReference>
<comment type="caution">
    <text evidence="2">The sequence shown here is derived from an EMBL/GenBank/DDBJ whole genome shotgun (WGS) entry which is preliminary data.</text>
</comment>
<evidence type="ECO:0008006" key="4">
    <source>
        <dbReference type="Google" id="ProtNLM"/>
    </source>
</evidence>
<feature type="chain" id="PRO_5040258582" description="Secreted protein" evidence="1">
    <location>
        <begin position="20"/>
        <end position="201"/>
    </location>
</feature>
<evidence type="ECO:0000256" key="1">
    <source>
        <dbReference type="SAM" id="SignalP"/>
    </source>
</evidence>
<sequence length="201" mass="21991">MAALWLLLAVDSITDVGRSSTWGEDSHDLSTVVEVPLSPSNIQDLTSDLPIRMPLDTQAHRPPMLASMPRADAAPASTIVQQPPRTKAQAKRVHLLADARRTPKLRNAMTALRSGRTILAALVALPRRLLHHVGIKGSTATIMTLTLTLPPAIADAVTAVDIDLRPIGAVAIPPHFQTVQWTRRLVDVRLLQCQRQPYHRC</sequence>
<evidence type="ECO:0000313" key="2">
    <source>
        <dbReference type="EMBL" id="KAJ7307480.1"/>
    </source>
</evidence>
<keyword evidence="1" id="KW-0732">Signal</keyword>
<name>A0A9Q0XAT9_9SAUR</name>
<gene>
    <name evidence="2" type="ORF">JRQ81_009501</name>
</gene>
<proteinExistence type="predicted"/>
<evidence type="ECO:0000313" key="3">
    <source>
        <dbReference type="Proteomes" id="UP001142489"/>
    </source>
</evidence>
<protein>
    <recommendedName>
        <fullName evidence="4">Secreted protein</fullName>
    </recommendedName>
</protein>
<organism evidence="2 3">
    <name type="scientific">Phrynocephalus forsythii</name>
    <dbReference type="NCBI Taxonomy" id="171643"/>
    <lineage>
        <taxon>Eukaryota</taxon>
        <taxon>Metazoa</taxon>
        <taxon>Chordata</taxon>
        <taxon>Craniata</taxon>
        <taxon>Vertebrata</taxon>
        <taxon>Euteleostomi</taxon>
        <taxon>Lepidosauria</taxon>
        <taxon>Squamata</taxon>
        <taxon>Bifurcata</taxon>
        <taxon>Unidentata</taxon>
        <taxon>Episquamata</taxon>
        <taxon>Toxicofera</taxon>
        <taxon>Iguania</taxon>
        <taxon>Acrodonta</taxon>
        <taxon>Agamidae</taxon>
        <taxon>Agaminae</taxon>
        <taxon>Phrynocephalus</taxon>
    </lineage>
</organism>
<keyword evidence="3" id="KW-1185">Reference proteome</keyword>
<reference evidence="2" key="1">
    <citation type="journal article" date="2023" name="DNA Res.">
        <title>Chromosome-level genome assembly of Phrynocephalus forsythii using third-generation DNA sequencing and Hi-C analysis.</title>
        <authorList>
            <person name="Qi Y."/>
            <person name="Zhao W."/>
            <person name="Zhao Y."/>
            <person name="Niu C."/>
            <person name="Cao S."/>
            <person name="Zhang Y."/>
        </authorList>
    </citation>
    <scope>NUCLEOTIDE SEQUENCE</scope>
    <source>
        <tissue evidence="2">Muscle</tissue>
    </source>
</reference>
<dbReference type="Proteomes" id="UP001142489">
    <property type="component" value="Unassembled WGS sequence"/>
</dbReference>
<dbReference type="AlphaFoldDB" id="A0A9Q0XAT9"/>
<accession>A0A9Q0XAT9</accession>